<dbReference type="AlphaFoldDB" id="A0A1H9XGC0"/>
<evidence type="ECO:0000256" key="1">
    <source>
        <dbReference type="SAM" id="Phobius"/>
    </source>
</evidence>
<keyword evidence="1" id="KW-0812">Transmembrane</keyword>
<keyword evidence="1" id="KW-0472">Membrane</keyword>
<dbReference type="EMBL" id="FOHB01000008">
    <property type="protein sequence ID" value="SES45185.1"/>
    <property type="molecule type" value="Genomic_DNA"/>
</dbReference>
<dbReference type="Pfam" id="PF10745">
    <property type="entry name" value="DUF2530"/>
    <property type="match status" value="1"/>
</dbReference>
<dbReference type="STRING" id="587636.SAMN05216199_3756"/>
<evidence type="ECO:0000313" key="2">
    <source>
        <dbReference type="EMBL" id="SES45185.1"/>
    </source>
</evidence>
<sequence length="77" mass="8376">MGSSARVTEPQPLPWRTTRVVLWGIGLWAVALVVTLAVPALHTGDRSWWPWCCVAGIVLGLLGYSYVRRGRGNASDA</sequence>
<dbReference type="Proteomes" id="UP000199019">
    <property type="component" value="Unassembled WGS sequence"/>
</dbReference>
<evidence type="ECO:0000313" key="3">
    <source>
        <dbReference type="Proteomes" id="UP000199019"/>
    </source>
</evidence>
<evidence type="ECO:0008006" key="4">
    <source>
        <dbReference type="Google" id="ProtNLM"/>
    </source>
</evidence>
<dbReference type="OrthoDB" id="5149277at2"/>
<organism evidence="2 3">
    <name type="scientific">Pedococcus cremeus</name>
    <dbReference type="NCBI Taxonomy" id="587636"/>
    <lineage>
        <taxon>Bacteria</taxon>
        <taxon>Bacillati</taxon>
        <taxon>Actinomycetota</taxon>
        <taxon>Actinomycetes</taxon>
        <taxon>Micrococcales</taxon>
        <taxon>Intrasporangiaceae</taxon>
        <taxon>Pedococcus</taxon>
    </lineage>
</organism>
<reference evidence="3" key="1">
    <citation type="submission" date="2016-10" db="EMBL/GenBank/DDBJ databases">
        <authorList>
            <person name="Varghese N."/>
            <person name="Submissions S."/>
        </authorList>
    </citation>
    <scope>NUCLEOTIDE SEQUENCE [LARGE SCALE GENOMIC DNA]</scope>
    <source>
        <strain evidence="3">CGMCC 1.6963</strain>
    </source>
</reference>
<protein>
    <recommendedName>
        <fullName evidence="4">DUF2530 domain-containing protein</fullName>
    </recommendedName>
</protein>
<accession>A0A1H9XGC0</accession>
<feature type="transmembrane region" description="Helical" evidence="1">
    <location>
        <begin position="48"/>
        <end position="67"/>
    </location>
</feature>
<feature type="transmembrane region" description="Helical" evidence="1">
    <location>
        <begin position="20"/>
        <end position="42"/>
    </location>
</feature>
<keyword evidence="1" id="KW-1133">Transmembrane helix</keyword>
<keyword evidence="3" id="KW-1185">Reference proteome</keyword>
<proteinExistence type="predicted"/>
<dbReference type="InterPro" id="IPR019681">
    <property type="entry name" value="DUF2530"/>
</dbReference>
<name>A0A1H9XGC0_9MICO</name>
<gene>
    <name evidence="2" type="ORF">SAMN05216199_3756</name>
</gene>